<dbReference type="SUPFAM" id="SSF81321">
    <property type="entry name" value="Family A G protein-coupled receptor-like"/>
    <property type="match status" value="1"/>
</dbReference>
<evidence type="ECO:0000259" key="8">
    <source>
        <dbReference type="PROSITE" id="PS50262"/>
    </source>
</evidence>
<dbReference type="Gene3D" id="1.20.1070.10">
    <property type="entry name" value="Rhodopsin 7-helix transmembrane proteins"/>
    <property type="match status" value="1"/>
</dbReference>
<dbReference type="GO" id="GO:0004930">
    <property type="term" value="F:G protein-coupled receptor activity"/>
    <property type="evidence" value="ECO:0007669"/>
    <property type="project" value="InterPro"/>
</dbReference>
<dbReference type="CDD" id="cd14978">
    <property type="entry name" value="7tmA_FMRFamide_R-like"/>
    <property type="match status" value="1"/>
</dbReference>
<protein>
    <submittedName>
        <fullName evidence="9">FMRFamide receptor</fullName>
    </submittedName>
</protein>
<feature type="transmembrane region" description="Helical" evidence="7">
    <location>
        <begin position="38"/>
        <end position="58"/>
    </location>
</feature>
<feature type="transmembrane region" description="Helical" evidence="7">
    <location>
        <begin position="109"/>
        <end position="133"/>
    </location>
</feature>
<feature type="region of interest" description="Disordered" evidence="6">
    <location>
        <begin position="379"/>
        <end position="441"/>
    </location>
</feature>
<dbReference type="EMBL" id="JAHWGI010001161">
    <property type="protein sequence ID" value="KAK3924115.1"/>
    <property type="molecule type" value="Genomic_DNA"/>
</dbReference>
<dbReference type="PANTHER" id="PTHR46641:SF22">
    <property type="entry name" value="PROCTOLIN RECEPTOR, ISOFORM A"/>
    <property type="match status" value="1"/>
</dbReference>
<comment type="subcellular location">
    <subcellularLocation>
        <location evidence="1">Membrane</location>
    </subcellularLocation>
</comment>
<keyword evidence="10" id="KW-1185">Reference proteome</keyword>
<proteinExistence type="inferred from homology"/>
<comment type="caution">
    <text evidence="9">The sequence shown here is derived from an EMBL/GenBank/DDBJ whole genome shotgun (WGS) entry which is preliminary data.</text>
</comment>
<evidence type="ECO:0000256" key="2">
    <source>
        <dbReference type="ARBA" id="ARBA00010663"/>
    </source>
</evidence>
<dbReference type="SMART" id="SM01381">
    <property type="entry name" value="7TM_GPCR_Srsx"/>
    <property type="match status" value="1"/>
</dbReference>
<dbReference type="Pfam" id="PF00001">
    <property type="entry name" value="7tm_1"/>
    <property type="match status" value="1"/>
</dbReference>
<dbReference type="PROSITE" id="PS50262">
    <property type="entry name" value="G_PROTEIN_RECEP_F1_2"/>
    <property type="match status" value="1"/>
</dbReference>
<accession>A0AAE1HML1</accession>
<feature type="transmembrane region" description="Helical" evidence="7">
    <location>
        <begin position="264"/>
        <end position="286"/>
    </location>
</feature>
<evidence type="ECO:0000256" key="7">
    <source>
        <dbReference type="SAM" id="Phobius"/>
    </source>
</evidence>
<sequence length="441" mass="48834">MESHNCSTNTSYTADWPDGPLEADELFLRRTRFLIQRVLVPAVVAVGLVGNAATIVVLTRRRMRSSTNVYLTALAVSDLLYLIAVFLLSLKHYPGIGSMDTSYFFYWRFVRFILWLADSMTATSIWLTVAFTVERYIAVCHPMRGRLLCTEYRARLAVLVVWSFCVLATASVPWESYVVWHRDHTGRECIREHLSWLGANEVYISINSWFTALGFMALPLLLLAIFNVFLINAVRQSRRARRSMTQNEPNSVSQHQRQENRITITLIGVVALFLVCQTPSAALLVYRSFVDETKVQRSLGNICNFLVAVNAASNFLLYCALSDKYRRTFLVTFVPWCYKAQSTALQRTGSMYSTHSDFTRTTRSRVGSVYLQVPKASNGAGAGAGASGGGTRLQRTASGYSSQSIGGGGGGGGANRAQDRPSPNRLAPPSAANGNGFDGHE</sequence>
<name>A0AAE1HML1_9NEOP</name>
<keyword evidence="5 7" id="KW-0472">Membrane</keyword>
<feature type="compositionally biased region" description="Gly residues" evidence="6">
    <location>
        <begin position="405"/>
        <end position="414"/>
    </location>
</feature>
<evidence type="ECO:0000256" key="3">
    <source>
        <dbReference type="ARBA" id="ARBA00022692"/>
    </source>
</evidence>
<evidence type="ECO:0000256" key="1">
    <source>
        <dbReference type="ARBA" id="ARBA00004370"/>
    </source>
</evidence>
<keyword evidence="3 7" id="KW-0812">Transmembrane</keyword>
<dbReference type="GO" id="GO:0016020">
    <property type="term" value="C:membrane"/>
    <property type="evidence" value="ECO:0007669"/>
    <property type="project" value="UniProtKB-SubCell"/>
</dbReference>
<evidence type="ECO:0000313" key="9">
    <source>
        <dbReference type="EMBL" id="KAK3924115.1"/>
    </source>
</evidence>
<feature type="transmembrane region" description="Helical" evidence="7">
    <location>
        <begin position="209"/>
        <end position="234"/>
    </location>
</feature>
<dbReference type="PANTHER" id="PTHR46641">
    <property type="entry name" value="FMRFAMIDE RECEPTOR-RELATED"/>
    <property type="match status" value="1"/>
</dbReference>
<keyword evidence="9" id="KW-0675">Receptor</keyword>
<comment type="similarity">
    <text evidence="2">Belongs to the G-protein coupled receptor 1 family.</text>
</comment>
<feature type="transmembrane region" description="Helical" evidence="7">
    <location>
        <begin position="298"/>
        <end position="321"/>
    </location>
</feature>
<feature type="domain" description="G-protein coupled receptors family 1 profile" evidence="8">
    <location>
        <begin position="50"/>
        <end position="318"/>
    </location>
</feature>
<dbReference type="Proteomes" id="UP001219518">
    <property type="component" value="Unassembled WGS sequence"/>
</dbReference>
<keyword evidence="4 7" id="KW-1133">Transmembrane helix</keyword>
<reference evidence="9" key="1">
    <citation type="submission" date="2021-07" db="EMBL/GenBank/DDBJ databases">
        <authorList>
            <person name="Catto M.A."/>
            <person name="Jacobson A."/>
            <person name="Kennedy G."/>
            <person name="Labadie P."/>
            <person name="Hunt B.G."/>
            <person name="Srinivasan R."/>
        </authorList>
    </citation>
    <scope>NUCLEOTIDE SEQUENCE</scope>
    <source>
        <strain evidence="9">PL_HMW_Pooled</strain>
        <tissue evidence="9">Head</tissue>
    </source>
</reference>
<evidence type="ECO:0000256" key="6">
    <source>
        <dbReference type="SAM" id="MobiDB-lite"/>
    </source>
</evidence>
<dbReference type="InterPro" id="IPR000276">
    <property type="entry name" value="GPCR_Rhodpsn"/>
</dbReference>
<feature type="compositionally biased region" description="Polar residues" evidence="6">
    <location>
        <begin position="393"/>
        <end position="404"/>
    </location>
</feature>
<organism evidence="9 10">
    <name type="scientific">Frankliniella fusca</name>
    <dbReference type="NCBI Taxonomy" id="407009"/>
    <lineage>
        <taxon>Eukaryota</taxon>
        <taxon>Metazoa</taxon>
        <taxon>Ecdysozoa</taxon>
        <taxon>Arthropoda</taxon>
        <taxon>Hexapoda</taxon>
        <taxon>Insecta</taxon>
        <taxon>Pterygota</taxon>
        <taxon>Neoptera</taxon>
        <taxon>Paraneoptera</taxon>
        <taxon>Thysanoptera</taxon>
        <taxon>Terebrantia</taxon>
        <taxon>Thripoidea</taxon>
        <taxon>Thripidae</taxon>
        <taxon>Frankliniella</taxon>
    </lineage>
</organism>
<feature type="transmembrane region" description="Helical" evidence="7">
    <location>
        <begin position="154"/>
        <end position="174"/>
    </location>
</feature>
<feature type="transmembrane region" description="Helical" evidence="7">
    <location>
        <begin position="70"/>
        <end position="89"/>
    </location>
</feature>
<dbReference type="PRINTS" id="PR00237">
    <property type="entry name" value="GPCRRHODOPSN"/>
</dbReference>
<dbReference type="AlphaFoldDB" id="A0AAE1HML1"/>
<feature type="compositionally biased region" description="Gly residues" evidence="6">
    <location>
        <begin position="380"/>
        <end position="391"/>
    </location>
</feature>
<evidence type="ECO:0000256" key="5">
    <source>
        <dbReference type="ARBA" id="ARBA00023136"/>
    </source>
</evidence>
<evidence type="ECO:0000313" key="10">
    <source>
        <dbReference type="Proteomes" id="UP001219518"/>
    </source>
</evidence>
<evidence type="ECO:0000256" key="4">
    <source>
        <dbReference type="ARBA" id="ARBA00022989"/>
    </source>
</evidence>
<dbReference type="InterPro" id="IPR052954">
    <property type="entry name" value="GPCR-Ligand_Int"/>
</dbReference>
<dbReference type="InterPro" id="IPR017452">
    <property type="entry name" value="GPCR_Rhodpsn_7TM"/>
</dbReference>
<gene>
    <name evidence="9" type="ORF">KUF71_002445</name>
</gene>
<reference evidence="9" key="2">
    <citation type="journal article" date="2023" name="BMC Genomics">
        <title>Pest status, molecular evolution, and epigenetic factors derived from the genome assembly of Frankliniella fusca, a thysanopteran phytovirus vector.</title>
        <authorList>
            <person name="Catto M.A."/>
            <person name="Labadie P.E."/>
            <person name="Jacobson A.L."/>
            <person name="Kennedy G.G."/>
            <person name="Srinivasan R."/>
            <person name="Hunt B.G."/>
        </authorList>
    </citation>
    <scope>NUCLEOTIDE SEQUENCE</scope>
    <source>
        <strain evidence="9">PL_HMW_Pooled</strain>
    </source>
</reference>